<dbReference type="Proteomes" id="UP000187181">
    <property type="component" value="Unassembled WGS sequence"/>
</dbReference>
<evidence type="ECO:0000313" key="3">
    <source>
        <dbReference type="Proteomes" id="UP000187181"/>
    </source>
</evidence>
<dbReference type="EMBL" id="FTPP01000001">
    <property type="protein sequence ID" value="SIT81598.1"/>
    <property type="molecule type" value="Genomic_DNA"/>
</dbReference>
<keyword evidence="1" id="KW-0812">Transmembrane</keyword>
<keyword evidence="3" id="KW-1185">Reference proteome</keyword>
<proteinExistence type="predicted"/>
<feature type="transmembrane region" description="Helical" evidence="1">
    <location>
        <begin position="127"/>
        <end position="150"/>
    </location>
</feature>
<dbReference type="AlphaFoldDB" id="A0A1R3WUC2"/>
<accession>A0A1R3WUC2</accession>
<feature type="transmembrane region" description="Helical" evidence="1">
    <location>
        <begin position="31"/>
        <end position="52"/>
    </location>
</feature>
<name>A0A1R3WUC2_9BACT</name>
<feature type="transmembrane region" description="Helical" evidence="1">
    <location>
        <begin position="83"/>
        <end position="107"/>
    </location>
</feature>
<evidence type="ECO:0000256" key="1">
    <source>
        <dbReference type="SAM" id="Phobius"/>
    </source>
</evidence>
<gene>
    <name evidence="2" type="ORF">SAMN05444128_0994</name>
</gene>
<sequence length="158" mass="17386">MDIGLYLLNNYRYICSRKKDKRMTIHKQISYLYAFFGVFLLGCGIVAVDIAGEQAQTALITGIAGGLLALTAGHFLNRRQRWGFLLGTAEAGLLTLLLGWRSGTYFIRLLEMVQEAPEPNSTQTAGMAFLLTTAMLVVALLTLAVSVMFAKQVFAETK</sequence>
<organism evidence="2 3">
    <name type="scientific">Pontibacter indicus</name>
    <dbReference type="NCBI Taxonomy" id="1317125"/>
    <lineage>
        <taxon>Bacteria</taxon>
        <taxon>Pseudomonadati</taxon>
        <taxon>Bacteroidota</taxon>
        <taxon>Cytophagia</taxon>
        <taxon>Cytophagales</taxon>
        <taxon>Hymenobacteraceae</taxon>
        <taxon>Pontibacter</taxon>
    </lineage>
</organism>
<keyword evidence="1" id="KW-0472">Membrane</keyword>
<keyword evidence="1" id="KW-1133">Transmembrane helix</keyword>
<dbReference type="RefSeq" id="WP_244554597.1">
    <property type="nucleotide sequence ID" value="NZ_FTPP01000001.1"/>
</dbReference>
<protein>
    <submittedName>
        <fullName evidence="2">Uncharacterized protein</fullName>
    </submittedName>
</protein>
<dbReference type="STRING" id="1317125.SAMN05444128_0994"/>
<reference evidence="3" key="1">
    <citation type="submission" date="2017-01" db="EMBL/GenBank/DDBJ databases">
        <authorList>
            <person name="Varghese N."/>
            <person name="Submissions S."/>
        </authorList>
    </citation>
    <scope>NUCLEOTIDE SEQUENCE [LARGE SCALE GENOMIC DNA]</scope>
    <source>
        <strain evidence="3">LP100</strain>
    </source>
</reference>
<evidence type="ECO:0000313" key="2">
    <source>
        <dbReference type="EMBL" id="SIT81598.1"/>
    </source>
</evidence>
<feature type="transmembrane region" description="Helical" evidence="1">
    <location>
        <begin position="58"/>
        <end position="76"/>
    </location>
</feature>